<comment type="caution">
    <text evidence="2">The sequence shown here is derived from an EMBL/GenBank/DDBJ whole genome shotgun (WGS) entry which is preliminary data.</text>
</comment>
<accession>A0AAN6EV32</accession>
<evidence type="ECO:0000256" key="1">
    <source>
        <dbReference type="SAM" id="MobiDB-lite"/>
    </source>
</evidence>
<feature type="region of interest" description="Disordered" evidence="1">
    <location>
        <begin position="1"/>
        <end position="54"/>
    </location>
</feature>
<name>A0AAN6EV32_EXODE</name>
<sequence length="595" mass="67474">MSKTRARGGSDEPVTGKAAAGKRSHSAGESSPEKTTKRAKQVEPSTAKQTTRPTIRANTFGLEFEYILGFKEELLQSTLARYNLKADMVKQFTDHEHRNLLGEYAPHFNDNPSHNCRLRYPSWALHVPEDDIVCANGLHHGQFVTKTSNDKQWIRPYVMEPLLIAKDRLQEAGFTTNVIGLIEPDPASPNDPQKSEIPFPAKDKNIMIRKSTVDYSNWTLTNDHTLIGVLPSQLKDHLKTRGITNSNTTNWDSAGIELISPVFDLQTKDEAFPQIKQRLQSLSGNNDTSILSSVWASLHVHIGLNFQDPKDMPILLLQHLAYILVLHEDLISKCHPRSRSGIPVRKSTPAESLEEQEDEHFDVDDDEFDPDAPFPEPPPSPTEEEKANEDETKVLAFEAEYTGVDNVDSNAQYLRSQLGGHSPRQQLLDIRDKIFQEQGTIFDLISLLQRPKNPALPDGHRHRGYMYNFANLWTMATGDTPWKPIKPTIEFRQHACTTDVDAVRHWVVLLEAIVRAAERKAAQTTEGNTSISIDASRSFAEREASKYRTGNTPTLSWPYESMYNFCVKFLELDEDEGNYWQGRFDLYKEDRPDDI</sequence>
<feature type="compositionally biased region" description="Acidic residues" evidence="1">
    <location>
        <begin position="352"/>
        <end position="370"/>
    </location>
</feature>
<evidence type="ECO:0000313" key="2">
    <source>
        <dbReference type="EMBL" id="KAJ8992196.1"/>
    </source>
</evidence>
<dbReference type="Proteomes" id="UP001161757">
    <property type="component" value="Unassembled WGS sequence"/>
</dbReference>
<proteinExistence type="predicted"/>
<dbReference type="PANTHER" id="PTHR36847">
    <property type="entry name" value="AMIDOLIGASE ENZYME"/>
    <property type="match status" value="1"/>
</dbReference>
<dbReference type="AlphaFoldDB" id="A0AAN6EV32"/>
<reference evidence="2" key="1">
    <citation type="submission" date="2023-01" db="EMBL/GenBank/DDBJ databases">
        <title>Exophiala dermititidis isolated from Cystic Fibrosis Patient.</title>
        <authorList>
            <person name="Kurbessoian T."/>
            <person name="Crocker A."/>
            <person name="Murante D."/>
            <person name="Hogan D.A."/>
            <person name="Stajich J.E."/>
        </authorList>
    </citation>
    <scope>NUCLEOTIDE SEQUENCE</scope>
    <source>
        <strain evidence="2">Ex8</strain>
    </source>
</reference>
<protein>
    <submittedName>
        <fullName evidence="2">Uncharacterized protein</fullName>
    </submittedName>
</protein>
<feature type="region of interest" description="Disordered" evidence="1">
    <location>
        <begin position="337"/>
        <end position="390"/>
    </location>
</feature>
<dbReference type="PANTHER" id="PTHR36847:SF1">
    <property type="entry name" value="AMIDOLIGASE ENZYME"/>
    <property type="match status" value="1"/>
</dbReference>
<gene>
    <name evidence="2" type="ORF">HRR80_004088</name>
</gene>
<feature type="compositionally biased region" description="Polar residues" evidence="1">
    <location>
        <begin position="43"/>
        <end position="54"/>
    </location>
</feature>
<evidence type="ECO:0000313" key="3">
    <source>
        <dbReference type="Proteomes" id="UP001161757"/>
    </source>
</evidence>
<feature type="compositionally biased region" description="Pro residues" evidence="1">
    <location>
        <begin position="372"/>
        <end position="381"/>
    </location>
</feature>
<organism evidence="2 3">
    <name type="scientific">Exophiala dermatitidis</name>
    <name type="common">Black yeast-like fungus</name>
    <name type="synonym">Wangiella dermatitidis</name>
    <dbReference type="NCBI Taxonomy" id="5970"/>
    <lineage>
        <taxon>Eukaryota</taxon>
        <taxon>Fungi</taxon>
        <taxon>Dikarya</taxon>
        <taxon>Ascomycota</taxon>
        <taxon>Pezizomycotina</taxon>
        <taxon>Eurotiomycetes</taxon>
        <taxon>Chaetothyriomycetidae</taxon>
        <taxon>Chaetothyriales</taxon>
        <taxon>Herpotrichiellaceae</taxon>
        <taxon>Exophiala</taxon>
    </lineage>
</organism>
<dbReference type="EMBL" id="JAJGCB010000006">
    <property type="protein sequence ID" value="KAJ8992196.1"/>
    <property type="molecule type" value="Genomic_DNA"/>
</dbReference>